<dbReference type="eggNOG" id="ENOG502ZJSC">
    <property type="taxonomic scope" value="Bacteria"/>
</dbReference>
<gene>
    <name evidence="1" type="ordered locus">Cphamn1_0273</name>
</gene>
<evidence type="ECO:0008006" key="2">
    <source>
        <dbReference type="Google" id="ProtNLM"/>
    </source>
</evidence>
<dbReference type="EMBL" id="CP001101">
    <property type="protein sequence ID" value="ACE03242.1"/>
    <property type="molecule type" value="Genomic_DNA"/>
</dbReference>
<dbReference type="AlphaFoldDB" id="B3EL15"/>
<evidence type="ECO:0000313" key="1">
    <source>
        <dbReference type="EMBL" id="ACE03242.1"/>
    </source>
</evidence>
<proteinExistence type="predicted"/>
<dbReference type="KEGG" id="cpb:Cphamn1_0273"/>
<name>B3EL15_CHLPB</name>
<dbReference type="OrthoDB" id="597386at2"/>
<accession>B3EL15</accession>
<organism evidence="1">
    <name type="scientific">Chlorobium phaeobacteroides (strain BS1)</name>
    <dbReference type="NCBI Taxonomy" id="331678"/>
    <lineage>
        <taxon>Bacteria</taxon>
        <taxon>Pseudomonadati</taxon>
        <taxon>Chlorobiota</taxon>
        <taxon>Chlorobiia</taxon>
        <taxon>Chlorobiales</taxon>
        <taxon>Chlorobiaceae</taxon>
        <taxon>Chlorobium/Pelodictyon group</taxon>
        <taxon>Chlorobium</taxon>
    </lineage>
</organism>
<sequence>MKVVGKSKAVVTLEACLNDSATYFSDHEKILNCNPYCKNVSYIRELDIFQWTFEVDDPRNHPIVAIFFVRQTEELVKGDSESLLKLSKKNKNGLDLNRPVTKIRWRNAETIPKVVVNNNYTFIGKTNSEIFLQHQENNLTTVHFETDISLDFTLSFPLNLMPENILKLMSEKMVSRILQQATESMLCKVQSDICCSVPEIKTEGNSQ</sequence>
<dbReference type="HOGENOM" id="CLU_1346900_0_0_10"/>
<reference evidence="1" key="1">
    <citation type="submission" date="2008-06" db="EMBL/GenBank/DDBJ databases">
        <title>Complete sequence of Chlorobium phaeobacteroides BS1.</title>
        <authorList>
            <consortium name="US DOE Joint Genome Institute"/>
            <person name="Lucas S."/>
            <person name="Copeland A."/>
            <person name="Lapidus A."/>
            <person name="Glavina del Rio T."/>
            <person name="Dalin E."/>
            <person name="Tice H."/>
            <person name="Bruce D."/>
            <person name="Goodwin L."/>
            <person name="Pitluck S."/>
            <person name="Schmutz J."/>
            <person name="Larimer F."/>
            <person name="Land M."/>
            <person name="Hauser L."/>
            <person name="Kyrpides N."/>
            <person name="Ovchinnikova G."/>
            <person name="Li T."/>
            <person name="Liu Z."/>
            <person name="Zhao F."/>
            <person name="Overmann J."/>
            <person name="Bryant D.A."/>
            <person name="Richardson P."/>
        </authorList>
    </citation>
    <scope>NUCLEOTIDE SEQUENCE [LARGE SCALE GENOMIC DNA]</scope>
    <source>
        <strain evidence="1">BS1</strain>
    </source>
</reference>
<protein>
    <recommendedName>
        <fullName evidence="2">Cyclase/dehydrase</fullName>
    </recommendedName>
</protein>